<keyword evidence="2" id="KW-1185">Reference proteome</keyword>
<dbReference type="AlphaFoldDB" id="A0A1W2EGC6"/>
<name>A0A1W2EGC6_9SPHI</name>
<gene>
    <name evidence="1" type="ORF">SAMN04488101_11218</name>
</gene>
<dbReference type="RefSeq" id="WP_084291036.1">
    <property type="nucleotide sequence ID" value="NZ_FWYB01000012.1"/>
</dbReference>
<dbReference type="Proteomes" id="UP000192678">
    <property type="component" value="Unassembled WGS sequence"/>
</dbReference>
<organism evidence="1 2">
    <name type="scientific">Pedobacter nyackensis</name>
    <dbReference type="NCBI Taxonomy" id="475255"/>
    <lineage>
        <taxon>Bacteria</taxon>
        <taxon>Pseudomonadati</taxon>
        <taxon>Bacteroidota</taxon>
        <taxon>Sphingobacteriia</taxon>
        <taxon>Sphingobacteriales</taxon>
        <taxon>Sphingobacteriaceae</taxon>
        <taxon>Pedobacter</taxon>
    </lineage>
</organism>
<accession>A0A1W2EGC6</accession>
<dbReference type="EMBL" id="FWYB01000012">
    <property type="protein sequence ID" value="SMD08386.1"/>
    <property type="molecule type" value="Genomic_DNA"/>
</dbReference>
<evidence type="ECO:0000313" key="2">
    <source>
        <dbReference type="Proteomes" id="UP000192678"/>
    </source>
</evidence>
<protein>
    <submittedName>
        <fullName evidence="1">Uncharacterized protein</fullName>
    </submittedName>
</protein>
<proteinExistence type="predicted"/>
<reference evidence="1 2" key="1">
    <citation type="submission" date="2017-04" db="EMBL/GenBank/DDBJ databases">
        <authorList>
            <person name="Afonso C.L."/>
            <person name="Miller P.J."/>
            <person name="Scott M.A."/>
            <person name="Spackman E."/>
            <person name="Goraichik I."/>
            <person name="Dimitrov K.M."/>
            <person name="Suarez D.L."/>
            <person name="Swayne D.E."/>
        </authorList>
    </citation>
    <scope>NUCLEOTIDE SEQUENCE [LARGE SCALE GENOMIC DNA]</scope>
    <source>
        <strain evidence="1 2">DSM 19625</strain>
    </source>
</reference>
<sequence>MRRSIDVLAEIGGDYPLLFSVKYFPGGAENIYKKAVVYSEENEIHKFILLDGDKKKVKYDPDTFTTAESENLDFIKSKLKEETSIDFQNLGFRIDGGNMGGNNTQKKESALNYLKFLLKNLEYFPKNIPEEIIWNENFAIDILTATKSTIPTFNTNFKKNIADFTRELYGNDEKSNIKAAQKIFINNFIKKKNNEYHQLSKILQDFKSHVKN</sequence>
<evidence type="ECO:0000313" key="1">
    <source>
        <dbReference type="EMBL" id="SMD08386.1"/>
    </source>
</evidence>
<dbReference type="OrthoDB" id="747555at2"/>